<feature type="transmembrane region" description="Helical" evidence="5">
    <location>
        <begin position="132"/>
        <end position="154"/>
    </location>
</feature>
<keyword evidence="4 5" id="KW-0472">Membrane</keyword>
<evidence type="ECO:0000256" key="1">
    <source>
        <dbReference type="ARBA" id="ARBA00022475"/>
    </source>
</evidence>
<feature type="transmembrane region" description="Helical" evidence="5">
    <location>
        <begin position="166"/>
        <end position="183"/>
    </location>
</feature>
<feature type="transmembrane region" description="Helical" evidence="5">
    <location>
        <begin position="46"/>
        <end position="68"/>
    </location>
</feature>
<evidence type="ECO:0000256" key="2">
    <source>
        <dbReference type="ARBA" id="ARBA00022692"/>
    </source>
</evidence>
<sequence length="184" mass="19519">MLSHLQTIVQILMMSFALGMDALSLCIGIGLGYIQRNTALQLCFSIGIFHVILTFLGIAFGNLVGHYLGQLGQWFSGLLLIGLGVHMLYSMLFGTEDTPKAMGNVITMLLFSASVSIDALSVGFSLGLRSTTYGLVSAVSFGYVSAVMCAVGLVIGKKFGQSIGRYGELIGSFILIGCGINFLL</sequence>
<keyword evidence="2 5" id="KW-0812">Transmembrane</keyword>
<dbReference type="RefSeq" id="WP_268044271.1">
    <property type="nucleotide sequence ID" value="NZ_CP104064.1"/>
</dbReference>
<gene>
    <name evidence="6" type="ORF">NZD86_22355</name>
</gene>
<keyword evidence="1" id="KW-1003">Cell membrane</keyword>
<evidence type="ECO:0000313" key="6">
    <source>
        <dbReference type="EMBL" id="WAH36873.1"/>
    </source>
</evidence>
<accession>A0ABY6Z2X2</accession>
<evidence type="ECO:0000256" key="3">
    <source>
        <dbReference type="ARBA" id="ARBA00022989"/>
    </source>
</evidence>
<organism evidence="6 7">
    <name type="scientific">Alicyclobacillus dauci</name>
    <dbReference type="NCBI Taxonomy" id="1475485"/>
    <lineage>
        <taxon>Bacteria</taxon>
        <taxon>Bacillati</taxon>
        <taxon>Bacillota</taxon>
        <taxon>Bacilli</taxon>
        <taxon>Bacillales</taxon>
        <taxon>Alicyclobacillaceae</taxon>
        <taxon>Alicyclobacillus</taxon>
    </lineage>
</organism>
<dbReference type="PANTHER" id="PTHR35529">
    <property type="entry name" value="MANGANESE EFFLUX PUMP MNTP-RELATED"/>
    <property type="match status" value="1"/>
</dbReference>
<dbReference type="Proteomes" id="UP001164803">
    <property type="component" value="Chromosome"/>
</dbReference>
<dbReference type="InterPro" id="IPR003810">
    <property type="entry name" value="Mntp/YtaF"/>
</dbReference>
<name>A0ABY6Z2X2_9BACL</name>
<evidence type="ECO:0000256" key="4">
    <source>
        <dbReference type="ARBA" id="ARBA00023136"/>
    </source>
</evidence>
<dbReference type="Pfam" id="PF02659">
    <property type="entry name" value="Mntp"/>
    <property type="match status" value="1"/>
</dbReference>
<feature type="transmembrane region" description="Helical" evidence="5">
    <location>
        <begin position="74"/>
        <end position="93"/>
    </location>
</feature>
<protein>
    <submittedName>
        <fullName evidence="6">Manganese efflux pump MntP family protein</fullName>
    </submittedName>
</protein>
<evidence type="ECO:0000313" key="7">
    <source>
        <dbReference type="Proteomes" id="UP001164803"/>
    </source>
</evidence>
<keyword evidence="7" id="KW-1185">Reference proteome</keyword>
<feature type="transmembrane region" description="Helical" evidence="5">
    <location>
        <begin position="105"/>
        <end position="126"/>
    </location>
</feature>
<proteinExistence type="predicted"/>
<feature type="transmembrane region" description="Helical" evidence="5">
    <location>
        <begin position="12"/>
        <end position="34"/>
    </location>
</feature>
<dbReference type="PANTHER" id="PTHR35529:SF1">
    <property type="entry name" value="MANGANESE EFFLUX PUMP MNTP-RELATED"/>
    <property type="match status" value="1"/>
</dbReference>
<evidence type="ECO:0000256" key="5">
    <source>
        <dbReference type="SAM" id="Phobius"/>
    </source>
</evidence>
<keyword evidence="3 5" id="KW-1133">Transmembrane helix</keyword>
<reference evidence="6" key="1">
    <citation type="submission" date="2022-08" db="EMBL/GenBank/DDBJ databases">
        <title>Alicyclobacillus dauci DSM2870, complete genome.</title>
        <authorList>
            <person name="Wang Q."/>
            <person name="Cai R."/>
            <person name="Wang Z."/>
        </authorList>
    </citation>
    <scope>NUCLEOTIDE SEQUENCE</scope>
    <source>
        <strain evidence="6">DSM 28700</strain>
    </source>
</reference>
<dbReference type="EMBL" id="CP104064">
    <property type="protein sequence ID" value="WAH36873.1"/>
    <property type="molecule type" value="Genomic_DNA"/>
</dbReference>